<feature type="compositionally biased region" description="Polar residues" evidence="6">
    <location>
        <begin position="185"/>
        <end position="194"/>
    </location>
</feature>
<keyword evidence="2" id="KW-0479">Metal-binding</keyword>
<feature type="region of interest" description="Disordered" evidence="6">
    <location>
        <begin position="662"/>
        <end position="710"/>
    </location>
</feature>
<keyword evidence="5" id="KW-0539">Nucleus</keyword>
<dbReference type="CDD" id="cd00067">
    <property type="entry name" value="GAL4"/>
    <property type="match status" value="1"/>
</dbReference>
<dbReference type="Gene3D" id="4.10.240.10">
    <property type="entry name" value="Zn(2)-C6 fungal-type DNA-binding domain"/>
    <property type="match status" value="1"/>
</dbReference>
<keyword evidence="3" id="KW-0805">Transcription regulation</keyword>
<dbReference type="InterPro" id="IPR036864">
    <property type="entry name" value="Zn2-C6_fun-type_DNA-bd_sf"/>
</dbReference>
<accession>A0A9W7XHV7</accession>
<reference evidence="8" key="1">
    <citation type="submission" date="2022-07" db="EMBL/GenBank/DDBJ databases">
        <title>Phylogenomic reconstructions and comparative analyses of Kickxellomycotina fungi.</title>
        <authorList>
            <person name="Reynolds N.K."/>
            <person name="Stajich J.E."/>
            <person name="Barry K."/>
            <person name="Grigoriev I.V."/>
            <person name="Crous P."/>
            <person name="Smith M.E."/>
        </authorList>
    </citation>
    <scope>NUCLEOTIDE SEQUENCE</scope>
    <source>
        <strain evidence="8">NBRC 105413</strain>
    </source>
</reference>
<comment type="caution">
    <text evidence="8">The sequence shown here is derived from an EMBL/GenBank/DDBJ whole genome shotgun (WGS) entry which is preliminary data.</text>
</comment>
<dbReference type="PANTHER" id="PTHR47338">
    <property type="entry name" value="ZN(II)2CYS6 TRANSCRIPTION FACTOR (EUROFUNG)-RELATED"/>
    <property type="match status" value="1"/>
</dbReference>
<evidence type="ECO:0000256" key="2">
    <source>
        <dbReference type="ARBA" id="ARBA00022723"/>
    </source>
</evidence>
<evidence type="ECO:0000313" key="9">
    <source>
        <dbReference type="Proteomes" id="UP001145021"/>
    </source>
</evidence>
<feature type="region of interest" description="Disordered" evidence="6">
    <location>
        <begin position="385"/>
        <end position="450"/>
    </location>
</feature>
<dbReference type="GO" id="GO:0003677">
    <property type="term" value="F:DNA binding"/>
    <property type="evidence" value="ECO:0007669"/>
    <property type="project" value="InterPro"/>
</dbReference>
<feature type="region of interest" description="Disordered" evidence="6">
    <location>
        <begin position="170"/>
        <end position="206"/>
    </location>
</feature>
<evidence type="ECO:0000256" key="4">
    <source>
        <dbReference type="ARBA" id="ARBA00023163"/>
    </source>
</evidence>
<dbReference type="PROSITE" id="PS00463">
    <property type="entry name" value="ZN2_CY6_FUNGAL_1"/>
    <property type="match status" value="1"/>
</dbReference>
<feature type="compositionally biased region" description="Low complexity" evidence="6">
    <location>
        <begin position="964"/>
        <end position="973"/>
    </location>
</feature>
<evidence type="ECO:0000256" key="5">
    <source>
        <dbReference type="ARBA" id="ARBA00023242"/>
    </source>
</evidence>
<dbReference type="GO" id="GO:0000981">
    <property type="term" value="F:DNA-binding transcription factor activity, RNA polymerase II-specific"/>
    <property type="evidence" value="ECO:0007669"/>
    <property type="project" value="InterPro"/>
</dbReference>
<dbReference type="EMBL" id="JANBOH010000135">
    <property type="protein sequence ID" value="KAJ1644914.1"/>
    <property type="molecule type" value="Genomic_DNA"/>
</dbReference>
<dbReference type="SMART" id="SM00066">
    <property type="entry name" value="GAL4"/>
    <property type="match status" value="1"/>
</dbReference>
<dbReference type="InterPro" id="IPR001138">
    <property type="entry name" value="Zn2Cys6_DnaBD"/>
</dbReference>
<dbReference type="Proteomes" id="UP001145021">
    <property type="component" value="Unassembled WGS sequence"/>
</dbReference>
<evidence type="ECO:0000259" key="7">
    <source>
        <dbReference type="PROSITE" id="PS50048"/>
    </source>
</evidence>
<keyword evidence="4" id="KW-0804">Transcription</keyword>
<gene>
    <name evidence="8" type="ORF">LPJ64_003462</name>
</gene>
<feature type="compositionally biased region" description="Basic and acidic residues" evidence="6">
    <location>
        <begin position="681"/>
        <end position="696"/>
    </location>
</feature>
<dbReference type="PANTHER" id="PTHR47338:SF5">
    <property type="entry name" value="ZN(II)2CYS6 TRANSCRIPTION FACTOR (EUROFUNG)"/>
    <property type="match status" value="1"/>
</dbReference>
<feature type="compositionally biased region" description="Polar residues" evidence="6">
    <location>
        <begin position="697"/>
        <end position="706"/>
    </location>
</feature>
<feature type="region of interest" description="Disordered" evidence="6">
    <location>
        <begin position="906"/>
        <end position="987"/>
    </location>
</feature>
<evidence type="ECO:0000256" key="6">
    <source>
        <dbReference type="SAM" id="MobiDB-lite"/>
    </source>
</evidence>
<evidence type="ECO:0000256" key="1">
    <source>
        <dbReference type="ARBA" id="ARBA00004123"/>
    </source>
</evidence>
<feature type="domain" description="Zn(2)-C6 fungal-type" evidence="7">
    <location>
        <begin position="352"/>
        <end position="382"/>
    </location>
</feature>
<evidence type="ECO:0000256" key="3">
    <source>
        <dbReference type="ARBA" id="ARBA00023015"/>
    </source>
</evidence>
<dbReference type="Pfam" id="PF00172">
    <property type="entry name" value="Zn_clus"/>
    <property type="match status" value="1"/>
</dbReference>
<feature type="compositionally biased region" description="Polar residues" evidence="6">
    <location>
        <begin position="429"/>
        <end position="450"/>
    </location>
</feature>
<dbReference type="GO" id="GO:0006351">
    <property type="term" value="P:DNA-templated transcription"/>
    <property type="evidence" value="ECO:0007669"/>
    <property type="project" value="InterPro"/>
</dbReference>
<keyword evidence="9" id="KW-1185">Reference proteome</keyword>
<feature type="compositionally biased region" description="Acidic residues" evidence="6">
    <location>
        <begin position="1378"/>
        <end position="1394"/>
    </location>
</feature>
<feature type="compositionally biased region" description="Basic and acidic residues" evidence="6">
    <location>
        <begin position="573"/>
        <end position="599"/>
    </location>
</feature>
<feature type="compositionally biased region" description="Basic residues" evidence="6">
    <location>
        <begin position="1358"/>
        <end position="1370"/>
    </location>
</feature>
<proteinExistence type="predicted"/>
<name>A0A9W7XHV7_9FUNG</name>
<protein>
    <recommendedName>
        <fullName evidence="7">Zn(2)-C6 fungal-type domain-containing protein</fullName>
    </recommendedName>
</protein>
<feature type="region of interest" description="Disordered" evidence="6">
    <location>
        <begin position="1"/>
        <end position="24"/>
    </location>
</feature>
<feature type="compositionally biased region" description="Low complexity" evidence="6">
    <location>
        <begin position="399"/>
        <end position="413"/>
    </location>
</feature>
<dbReference type="InterPro" id="IPR050815">
    <property type="entry name" value="TF_fung"/>
</dbReference>
<dbReference type="SUPFAM" id="SSF57701">
    <property type="entry name" value="Zn2/Cys6 DNA-binding domain"/>
    <property type="match status" value="1"/>
</dbReference>
<sequence length="1604" mass="173261">MDGIDSKDSSSAAMDTSEPHMQQQSFQHLGLFDMDISGDSMGAAAAATSTATATAGGGGNFPFPLTDQSSLFNFHTPSGLGFDSFYADVGSSTGGGLMGSGFDFPSAARQAEGMTVSNAGAGAGAGAGILAMDIALLNSVAKPDHISYAAASSMMYDQSIAAASPSAGTFPASMAGEPRDAQGLLQPTGSQVSTQQQQQQQQQGADGLMAARVRAARARVLNNILYNMSLGGIQSPDGIYNGAIATPLANVDEAFGANSYSSLNRFLADVATSSALGIAVTGSSANDFSSLPLGLSGTAADFGAGSMALPLSPTTPTYATTDATACPQADFASSASVVGTQPNPAPSRVDQACKMCRRRKVRCDGRRPSCGFCLSKEFDCVYEPVAPGGRKRGRRSKTSDSGSVLSSNLGSVSATDQVAEWRRGMRSGQHLSSIRSGSSDRNAYSQNSRSAADMLSYSDAGYERELRRKHEKQRRLSTYGRAMDEIAGSPAESEIESDESSSSDSPADNGGYLKALSNRQIALPANVGSGFSLQDILDSHADIELAEGVAAAALASIASDPRNHATKSAESQAEDREAGPENAKKAKRQESAETGEESKSSSSAKKLTISPAVSIAERHMQLYFRYFHPQHPVLHRHTFEKAVREGTVNKVLWHAVQAIAARYGPPPRGSSQSGDGDNAADGDKMTVDSSTDKPRSESSAGTGQTKESCHRVRPYEYGKRYAKLVRAMLPEATRTPSIEVIQALYLLSEHQFGMGDWLEGSTYWGTAVRMFNQLQLHMTDEAFQFPAYTSHLGLHESAISPLTCKQSPAHYASEMRKPTLNNESWIRRELERRMRWVLFESERMHTLAGGAPPLITLEAGWVHMPCSDAIWEMSNPRRAAEYERLLLHMGRYYVDTGGSLRIDMAASPTASSSQPVSRMQSTQVLHDETSDGSAKPSKASAGKSTSIGDGAAGASISSTDAGRQQQQQQQQNQPRRKTVHNSTSAPNRVASMLVSVRRRKNRIHLKAHTAIVIGQMTRARLALFRLFFPCRWPSQLMSSSLFGAGHDDHIDLGGGGGAPGPVVLSWDERFRRMHITIADIEAKLMQWRVYLESMFPLREHEEGSGRTDEENQAIHRERVEYANYRFMLAALVMQNRSTVLQLQACLARRERKIRCASLEPEMDETAKQTLANHILPNQPGERAMRALRAYGQECWTIIVRQACEIEDLLESHWQVRPHRNPDLRVVIKPDWHASNAIKAKINAETNLRRFPEAPGTKQRAVSDDVKVFFSHETPPYPLLVTNHRLLEAIVKSANTKQKQPGAELTLASSMNSNIHIETNANARDMAQHLMQGADRGDGARQKSQTSTRAGGSGSSSSGKKKSSGRRKPRIRFSSTGEVDFESDEDADDEGDDSEAVMDPFRMQLAGTPYFIFLAAKTMIMYLHHAKMSAYILARRKNTGSSDNGDGILPSSSVSVDNDLAIGGEQGADTDADAVTGTGVTGADGAASGAAAGGDPGADAMLVPDFLEDLSPAPQLRTLTDIRQMQDRLEVVMTALRASQKYWMSVDYYMLCARKLRNMAVYGPWSTEDPVSTDISAELANEPWSPHGQMRLDESISSSMMAFSG</sequence>
<comment type="subcellular location">
    <subcellularLocation>
        <location evidence="1">Nucleus</location>
    </subcellularLocation>
</comment>
<dbReference type="GO" id="GO:0005634">
    <property type="term" value="C:nucleus"/>
    <property type="evidence" value="ECO:0007669"/>
    <property type="project" value="UniProtKB-SubCell"/>
</dbReference>
<dbReference type="GO" id="GO:0008270">
    <property type="term" value="F:zinc ion binding"/>
    <property type="evidence" value="ECO:0007669"/>
    <property type="project" value="InterPro"/>
</dbReference>
<feature type="region of interest" description="Disordered" evidence="6">
    <location>
        <begin position="1332"/>
        <end position="1394"/>
    </location>
</feature>
<feature type="compositionally biased region" description="Low complexity" evidence="6">
    <location>
        <begin position="931"/>
        <end position="946"/>
    </location>
</feature>
<dbReference type="InterPro" id="IPR007219">
    <property type="entry name" value="XnlR_reg_dom"/>
</dbReference>
<dbReference type="CDD" id="cd12148">
    <property type="entry name" value="fungal_TF_MHR"/>
    <property type="match status" value="1"/>
</dbReference>
<feature type="region of interest" description="Disordered" evidence="6">
    <location>
        <begin position="464"/>
        <end position="511"/>
    </location>
</feature>
<feature type="region of interest" description="Disordered" evidence="6">
    <location>
        <begin position="560"/>
        <end position="606"/>
    </location>
</feature>
<dbReference type="PROSITE" id="PS50048">
    <property type="entry name" value="ZN2_CY6_FUNGAL_2"/>
    <property type="match status" value="1"/>
</dbReference>
<feature type="compositionally biased region" description="Polar residues" evidence="6">
    <location>
        <begin position="9"/>
        <end position="24"/>
    </location>
</feature>
<feature type="compositionally biased region" description="Polar residues" evidence="6">
    <location>
        <begin position="908"/>
        <end position="924"/>
    </location>
</feature>
<organism evidence="8 9">
    <name type="scientific">Coemansia asiatica</name>
    <dbReference type="NCBI Taxonomy" id="1052880"/>
    <lineage>
        <taxon>Eukaryota</taxon>
        <taxon>Fungi</taxon>
        <taxon>Fungi incertae sedis</taxon>
        <taxon>Zoopagomycota</taxon>
        <taxon>Kickxellomycotina</taxon>
        <taxon>Kickxellomycetes</taxon>
        <taxon>Kickxellales</taxon>
        <taxon>Kickxellaceae</taxon>
        <taxon>Coemansia</taxon>
    </lineage>
</organism>
<evidence type="ECO:0000313" key="8">
    <source>
        <dbReference type="EMBL" id="KAJ1644914.1"/>
    </source>
</evidence>
<dbReference type="Pfam" id="PF04082">
    <property type="entry name" value="Fungal_trans"/>
    <property type="match status" value="1"/>
</dbReference>